<evidence type="ECO:0000313" key="5">
    <source>
        <dbReference type="EMBL" id="ARF09453.1"/>
    </source>
</evidence>
<protein>
    <submittedName>
        <fullName evidence="5">Replication factor C small subunit</fullName>
    </submittedName>
</protein>
<evidence type="ECO:0000256" key="1">
    <source>
        <dbReference type="ARBA" id="ARBA00022705"/>
    </source>
</evidence>
<dbReference type="Pfam" id="PF00004">
    <property type="entry name" value="AAA"/>
    <property type="match status" value="1"/>
</dbReference>
<evidence type="ECO:0000256" key="3">
    <source>
        <dbReference type="ARBA" id="ARBA00022840"/>
    </source>
</evidence>
<gene>
    <name evidence="5" type="ORF">Indivirus_1_76</name>
</gene>
<dbReference type="GO" id="GO:0003689">
    <property type="term" value="F:DNA clamp loader activity"/>
    <property type="evidence" value="ECO:0007669"/>
    <property type="project" value="TreeGrafter"/>
</dbReference>
<feature type="domain" description="AAA+ ATPase" evidence="4">
    <location>
        <begin position="39"/>
        <end position="172"/>
    </location>
</feature>
<keyword evidence="1" id="KW-0235">DNA replication</keyword>
<dbReference type="Pfam" id="PF08542">
    <property type="entry name" value="Rep_fac_C"/>
    <property type="match status" value="1"/>
</dbReference>
<evidence type="ECO:0000256" key="2">
    <source>
        <dbReference type="ARBA" id="ARBA00022741"/>
    </source>
</evidence>
<dbReference type="InterPro" id="IPR050238">
    <property type="entry name" value="DNA_Rep/Repair_Clamp_Loader"/>
</dbReference>
<dbReference type="Pfam" id="PF25361">
    <property type="entry name" value="AAA_lid_RFC1"/>
    <property type="match status" value="1"/>
</dbReference>
<dbReference type="Gene3D" id="1.10.8.60">
    <property type="match status" value="1"/>
</dbReference>
<keyword evidence="2" id="KW-0547">Nucleotide-binding</keyword>
<accession>A0A1V0SCK8</accession>
<name>A0A1V0SCK8_9VIRU</name>
<dbReference type="InterPro" id="IPR047854">
    <property type="entry name" value="RFC_lid"/>
</dbReference>
<dbReference type="SUPFAM" id="SSF52540">
    <property type="entry name" value="P-loop containing nucleoside triphosphate hydrolases"/>
    <property type="match status" value="1"/>
</dbReference>
<dbReference type="CDD" id="cd18140">
    <property type="entry name" value="HLD_clamp_RFC"/>
    <property type="match status" value="1"/>
</dbReference>
<dbReference type="InterPro" id="IPR027417">
    <property type="entry name" value="P-loop_NTPase"/>
</dbReference>
<keyword evidence="3" id="KW-0067">ATP-binding</keyword>
<dbReference type="InterPro" id="IPR008921">
    <property type="entry name" value="DNA_pol3_clamp-load_cplx_C"/>
</dbReference>
<organism evidence="5">
    <name type="scientific">Indivirus ILV1</name>
    <dbReference type="NCBI Taxonomy" id="1977633"/>
    <lineage>
        <taxon>Viruses</taxon>
        <taxon>Varidnaviria</taxon>
        <taxon>Bamfordvirae</taxon>
        <taxon>Nucleocytoviricota</taxon>
        <taxon>Megaviricetes</taxon>
        <taxon>Imitervirales</taxon>
        <taxon>Mimiviridae</taxon>
        <taxon>Klosneuvirinae</taxon>
        <taxon>Indivirus</taxon>
    </lineage>
</organism>
<dbReference type="FunFam" id="3.40.50.300:FF:000129">
    <property type="entry name" value="Replication factor C subunit 5"/>
    <property type="match status" value="1"/>
</dbReference>
<dbReference type="InterPro" id="IPR003593">
    <property type="entry name" value="AAA+_ATPase"/>
</dbReference>
<dbReference type="GO" id="GO:0006281">
    <property type="term" value="P:DNA repair"/>
    <property type="evidence" value="ECO:0007669"/>
    <property type="project" value="TreeGrafter"/>
</dbReference>
<dbReference type="InterPro" id="IPR003959">
    <property type="entry name" value="ATPase_AAA_core"/>
</dbReference>
<dbReference type="InterPro" id="IPR013748">
    <property type="entry name" value="Rep_factorC_C"/>
</dbReference>
<dbReference type="EMBL" id="KY684085">
    <property type="protein sequence ID" value="ARF09453.1"/>
    <property type="molecule type" value="Genomic_DNA"/>
</dbReference>
<dbReference type="SUPFAM" id="SSF48019">
    <property type="entry name" value="post-AAA+ oligomerization domain-like"/>
    <property type="match status" value="1"/>
</dbReference>
<dbReference type="GO" id="GO:0003677">
    <property type="term" value="F:DNA binding"/>
    <property type="evidence" value="ECO:0007669"/>
    <property type="project" value="InterPro"/>
</dbReference>
<dbReference type="PANTHER" id="PTHR11669">
    <property type="entry name" value="REPLICATION FACTOR C / DNA POLYMERASE III GAMMA-TAU SUBUNIT"/>
    <property type="match status" value="1"/>
</dbReference>
<dbReference type="GO" id="GO:0005524">
    <property type="term" value="F:ATP binding"/>
    <property type="evidence" value="ECO:0007669"/>
    <property type="project" value="UniProtKB-KW"/>
</dbReference>
<dbReference type="Gene3D" id="1.20.272.10">
    <property type="match status" value="1"/>
</dbReference>
<dbReference type="SMART" id="SM00382">
    <property type="entry name" value="AAA"/>
    <property type="match status" value="1"/>
</dbReference>
<dbReference type="GO" id="GO:0016887">
    <property type="term" value="F:ATP hydrolysis activity"/>
    <property type="evidence" value="ECO:0007669"/>
    <property type="project" value="InterPro"/>
</dbReference>
<evidence type="ECO:0000259" key="4">
    <source>
        <dbReference type="SMART" id="SM00382"/>
    </source>
</evidence>
<dbReference type="GO" id="GO:0006261">
    <property type="term" value="P:DNA-templated DNA replication"/>
    <property type="evidence" value="ECO:0007669"/>
    <property type="project" value="TreeGrafter"/>
</dbReference>
<dbReference type="Gene3D" id="3.40.50.300">
    <property type="entry name" value="P-loop containing nucleotide triphosphate hydrolases"/>
    <property type="match status" value="1"/>
</dbReference>
<sequence>MKSNNTLPWIEKYRPSSLDEILSHDEILNTIKICIKNKYLPHLLFYGPPGSGKTSLITAAAKELYGKYFPIMVLELNASDDRGIEVVRCKIKQFVMSKNVYLGNTTEERDNIFKLVILDETDAMTSDAQAILRKIVEEYTNNTRFCLICNYIQNITPALQSRCTRFRFSPIDNINMRKKIKEISQKENITITKEGIDTIIKRSGGDMRKVLNILQAVSMSYPKLTEMNINNCLGYMRLCTTIELLDKLINAPFKDCYEKLIAIKSNEGLGLSDIINELHDSLILHILKPSDSHAVIKKLNEKQIINILDKMRTIEINNSVNTIENIQISGLISVFKNCL</sequence>
<reference evidence="5" key="1">
    <citation type="journal article" date="2017" name="Science">
        <title>Giant viruses with an expanded complement of translation system components.</title>
        <authorList>
            <person name="Schulz F."/>
            <person name="Yutin N."/>
            <person name="Ivanova N.N."/>
            <person name="Ortega D.R."/>
            <person name="Lee T.K."/>
            <person name="Vierheilig J."/>
            <person name="Daims H."/>
            <person name="Horn M."/>
            <person name="Wagner M."/>
            <person name="Jensen G.J."/>
            <person name="Kyrpides N.C."/>
            <person name="Koonin E.V."/>
            <person name="Woyke T."/>
        </authorList>
    </citation>
    <scope>NUCLEOTIDE SEQUENCE</scope>
    <source>
        <strain evidence="5">ILV1</strain>
    </source>
</reference>
<dbReference type="PANTHER" id="PTHR11669:SF9">
    <property type="entry name" value="REPLICATION FACTOR C SUBUNIT 5"/>
    <property type="match status" value="1"/>
</dbReference>
<dbReference type="CDD" id="cd00009">
    <property type="entry name" value="AAA"/>
    <property type="match status" value="1"/>
</dbReference>
<proteinExistence type="predicted"/>